<sequence length="38" mass="4261">MKGYILTNFKNGSRPIGSFMDSFETGKNTDKPFLFTAV</sequence>
<accession>A0A6J4JSA0</accession>
<protein>
    <submittedName>
        <fullName evidence="1">Uncharacterized protein</fullName>
    </submittedName>
</protein>
<gene>
    <name evidence="1" type="ORF">AVDCRST_MAG95-3646</name>
</gene>
<organism evidence="1">
    <name type="scientific">uncultured Adhaeribacter sp</name>
    <dbReference type="NCBI Taxonomy" id="448109"/>
    <lineage>
        <taxon>Bacteria</taxon>
        <taxon>Pseudomonadati</taxon>
        <taxon>Bacteroidota</taxon>
        <taxon>Cytophagia</taxon>
        <taxon>Cytophagales</taxon>
        <taxon>Hymenobacteraceae</taxon>
        <taxon>Adhaeribacter</taxon>
        <taxon>environmental samples</taxon>
    </lineage>
</organism>
<proteinExistence type="predicted"/>
<name>A0A6J4JSA0_9BACT</name>
<reference evidence="1" key="1">
    <citation type="submission" date="2020-02" db="EMBL/GenBank/DDBJ databases">
        <authorList>
            <person name="Meier V. D."/>
        </authorList>
    </citation>
    <scope>NUCLEOTIDE SEQUENCE</scope>
    <source>
        <strain evidence="1">AVDCRST_MAG95</strain>
    </source>
</reference>
<dbReference type="AlphaFoldDB" id="A0A6J4JSA0"/>
<evidence type="ECO:0000313" key="1">
    <source>
        <dbReference type="EMBL" id="CAA9285883.1"/>
    </source>
</evidence>
<dbReference type="EMBL" id="CADCTJ010001142">
    <property type="protein sequence ID" value="CAA9285883.1"/>
    <property type="molecule type" value="Genomic_DNA"/>
</dbReference>